<dbReference type="PROSITE" id="PS00108">
    <property type="entry name" value="PROTEIN_KINASE_ST"/>
    <property type="match status" value="1"/>
</dbReference>
<name>A0A7X3CPP0_9BACL</name>
<dbReference type="GO" id="GO:0004674">
    <property type="term" value="F:protein serine/threonine kinase activity"/>
    <property type="evidence" value="ECO:0007669"/>
    <property type="project" value="TreeGrafter"/>
</dbReference>
<evidence type="ECO:0000313" key="7">
    <source>
        <dbReference type="EMBL" id="MUG47545.1"/>
    </source>
</evidence>
<dbReference type="GO" id="GO:0005524">
    <property type="term" value="F:ATP binding"/>
    <property type="evidence" value="ECO:0007669"/>
    <property type="project" value="UniProtKB-UniRule"/>
</dbReference>
<dbReference type="EMBL" id="WNZW01000013">
    <property type="protein sequence ID" value="MUG47545.1"/>
    <property type="molecule type" value="Genomic_DNA"/>
</dbReference>
<dbReference type="Pfam" id="PF00069">
    <property type="entry name" value="Pkinase"/>
    <property type="match status" value="1"/>
</dbReference>
<dbReference type="InterPro" id="IPR017441">
    <property type="entry name" value="Protein_kinase_ATP_BS"/>
</dbReference>
<dbReference type="InterPro" id="IPR008271">
    <property type="entry name" value="Ser/Thr_kinase_AS"/>
</dbReference>
<gene>
    <name evidence="7" type="ORF">GNP95_21575</name>
</gene>
<dbReference type="SUPFAM" id="SSF52540">
    <property type="entry name" value="P-loop containing nucleoside triphosphate hydrolases"/>
    <property type="match status" value="1"/>
</dbReference>
<organism evidence="7 8">
    <name type="scientific">Paenibacillus woosongensis</name>
    <dbReference type="NCBI Taxonomy" id="307580"/>
    <lineage>
        <taxon>Bacteria</taxon>
        <taxon>Bacillati</taxon>
        <taxon>Bacillota</taxon>
        <taxon>Bacilli</taxon>
        <taxon>Bacillales</taxon>
        <taxon>Paenibacillaceae</taxon>
        <taxon>Paenibacillus</taxon>
    </lineage>
</organism>
<keyword evidence="1" id="KW-0808">Transferase</keyword>
<evidence type="ECO:0000256" key="5">
    <source>
        <dbReference type="PROSITE-ProRule" id="PRU10141"/>
    </source>
</evidence>
<feature type="domain" description="Protein kinase" evidence="6">
    <location>
        <begin position="30"/>
        <end position="311"/>
    </location>
</feature>
<dbReference type="Gene3D" id="1.10.510.10">
    <property type="entry name" value="Transferase(Phosphotransferase) domain 1"/>
    <property type="match status" value="1"/>
</dbReference>
<evidence type="ECO:0000256" key="3">
    <source>
        <dbReference type="ARBA" id="ARBA00022777"/>
    </source>
</evidence>
<dbReference type="PANTHER" id="PTHR43289:SF34">
    <property type="entry name" value="SERINE_THREONINE-PROTEIN KINASE YBDM-RELATED"/>
    <property type="match status" value="1"/>
</dbReference>
<dbReference type="InterPro" id="IPR011009">
    <property type="entry name" value="Kinase-like_dom_sf"/>
</dbReference>
<dbReference type="InterPro" id="IPR027417">
    <property type="entry name" value="P-loop_NTPase"/>
</dbReference>
<sequence>MLSLFLCVEGGFHLPLIEVLADGEIIADRYRIERMIGAGGMSRVYLVSDLKLPGKAWAMKVVAAAAHFNISLEEEAALLIALDHPRLPRIIDISRPSETGHLYMIMDYVEGEHLDRYAERQGSDLTLPSLISIGQQICEGLQYLHSHEPPIIHRDLKPANLLVDQHGEIRFIDFGIARRYKEDQAEDTVLIGSAGFAAPEQYGGRQSDCRTDLYSLGAVLLYLGTGGAHSVWSEEAASVIRRNGYARLLPVLQRLLQAEPQDRYPSAIETSRALSLIAGRREYEQAGRPQRCSVIAVLGASPGIGVTHTTIMIAHALTRYSKRVAVVEMEAGAAAFTQLAQAVTGRAKSRADHASVPRRFRIHAVDYVRHPSRAEWIELLAEGYEFVICDLGSTGRKELIEEFSRADLPILVVSGAEWREEEAVSFGLRVGEAIRRKLVCFIPLGGRGAQRRLRKHLGTDRVYEIAEESDPFEPGQAMVGELMKICYPEAVKSSRVEVTGFGFRRKRWKGSGN</sequence>
<dbReference type="OrthoDB" id="9788659at2"/>
<dbReference type="CDD" id="cd14014">
    <property type="entry name" value="STKc_PknB_like"/>
    <property type="match status" value="1"/>
</dbReference>
<feature type="binding site" evidence="5">
    <location>
        <position position="60"/>
    </location>
    <ligand>
        <name>ATP</name>
        <dbReference type="ChEBI" id="CHEBI:30616"/>
    </ligand>
</feature>
<dbReference type="AlphaFoldDB" id="A0A7X3CPP0"/>
<accession>A0A7X3CPP0</accession>
<evidence type="ECO:0000313" key="8">
    <source>
        <dbReference type="Proteomes" id="UP000447876"/>
    </source>
</evidence>
<dbReference type="Proteomes" id="UP000447876">
    <property type="component" value="Unassembled WGS sequence"/>
</dbReference>
<dbReference type="InterPro" id="IPR000719">
    <property type="entry name" value="Prot_kinase_dom"/>
</dbReference>
<dbReference type="PROSITE" id="PS50011">
    <property type="entry name" value="PROTEIN_KINASE_DOM"/>
    <property type="match status" value="1"/>
</dbReference>
<reference evidence="7 8" key="1">
    <citation type="submission" date="2019-11" db="EMBL/GenBank/DDBJ databases">
        <title>Draft genome sequences of five Paenibacillus species of dairy origin.</title>
        <authorList>
            <person name="Olajide A.M."/>
            <person name="Chen S."/>
            <person name="Lapointe G."/>
        </authorList>
    </citation>
    <scope>NUCLEOTIDE SEQUENCE [LARGE SCALE GENOMIC DNA]</scope>
    <source>
        <strain evidence="7 8">12CR55</strain>
    </source>
</reference>
<proteinExistence type="predicted"/>
<keyword evidence="2 5" id="KW-0547">Nucleotide-binding</keyword>
<dbReference type="PROSITE" id="PS00107">
    <property type="entry name" value="PROTEIN_KINASE_ATP"/>
    <property type="match status" value="1"/>
</dbReference>
<comment type="caution">
    <text evidence="7">The sequence shown here is derived from an EMBL/GenBank/DDBJ whole genome shotgun (WGS) entry which is preliminary data.</text>
</comment>
<evidence type="ECO:0000259" key="6">
    <source>
        <dbReference type="PROSITE" id="PS50011"/>
    </source>
</evidence>
<dbReference type="SMART" id="SM00220">
    <property type="entry name" value="S_TKc"/>
    <property type="match status" value="1"/>
</dbReference>
<keyword evidence="3 7" id="KW-0418">Kinase</keyword>
<keyword evidence="4 5" id="KW-0067">ATP-binding</keyword>
<dbReference type="PANTHER" id="PTHR43289">
    <property type="entry name" value="MITOGEN-ACTIVATED PROTEIN KINASE KINASE KINASE 20-RELATED"/>
    <property type="match status" value="1"/>
</dbReference>
<dbReference type="SUPFAM" id="SSF56112">
    <property type="entry name" value="Protein kinase-like (PK-like)"/>
    <property type="match status" value="1"/>
</dbReference>
<evidence type="ECO:0000256" key="1">
    <source>
        <dbReference type="ARBA" id="ARBA00022679"/>
    </source>
</evidence>
<dbReference type="Gene3D" id="3.40.50.300">
    <property type="entry name" value="P-loop containing nucleotide triphosphate hydrolases"/>
    <property type="match status" value="1"/>
</dbReference>
<evidence type="ECO:0000256" key="2">
    <source>
        <dbReference type="ARBA" id="ARBA00022741"/>
    </source>
</evidence>
<protein>
    <submittedName>
        <fullName evidence="7">Protein kinase</fullName>
    </submittedName>
</protein>
<dbReference type="Gene3D" id="3.30.200.20">
    <property type="entry name" value="Phosphorylase Kinase, domain 1"/>
    <property type="match status" value="1"/>
</dbReference>
<evidence type="ECO:0000256" key="4">
    <source>
        <dbReference type="ARBA" id="ARBA00022840"/>
    </source>
</evidence>